<protein>
    <recommendedName>
        <fullName evidence="4">Secreted protein</fullName>
    </recommendedName>
</protein>
<comment type="caution">
    <text evidence="2">The sequence shown here is derived from an EMBL/GenBank/DDBJ whole genome shotgun (WGS) entry which is preliminary data.</text>
</comment>
<reference evidence="2" key="1">
    <citation type="journal article" date="2023" name="PLoS Negl. Trop. Dis.">
        <title>A genome sequence for Biomphalaria pfeifferi, the major vector snail for the human-infecting parasite Schistosoma mansoni.</title>
        <authorList>
            <person name="Bu L."/>
            <person name="Lu L."/>
            <person name="Laidemitt M.R."/>
            <person name="Zhang S.M."/>
            <person name="Mutuku M."/>
            <person name="Mkoji G."/>
            <person name="Steinauer M."/>
            <person name="Loker E.S."/>
        </authorList>
    </citation>
    <scope>NUCLEOTIDE SEQUENCE</scope>
    <source>
        <strain evidence="2">KasaAsao</strain>
    </source>
</reference>
<keyword evidence="1" id="KW-0732">Signal</keyword>
<feature type="non-terminal residue" evidence="2">
    <location>
        <position position="72"/>
    </location>
</feature>
<evidence type="ECO:0000313" key="2">
    <source>
        <dbReference type="EMBL" id="KAK0055434.1"/>
    </source>
</evidence>
<organism evidence="2 3">
    <name type="scientific">Biomphalaria pfeifferi</name>
    <name type="common">Bloodfluke planorb</name>
    <name type="synonym">Freshwater snail</name>
    <dbReference type="NCBI Taxonomy" id="112525"/>
    <lineage>
        <taxon>Eukaryota</taxon>
        <taxon>Metazoa</taxon>
        <taxon>Spiralia</taxon>
        <taxon>Lophotrochozoa</taxon>
        <taxon>Mollusca</taxon>
        <taxon>Gastropoda</taxon>
        <taxon>Heterobranchia</taxon>
        <taxon>Euthyneura</taxon>
        <taxon>Panpulmonata</taxon>
        <taxon>Hygrophila</taxon>
        <taxon>Lymnaeoidea</taxon>
        <taxon>Planorbidae</taxon>
        <taxon>Biomphalaria</taxon>
    </lineage>
</organism>
<name>A0AAD8BKJ4_BIOPF</name>
<dbReference type="Proteomes" id="UP001233172">
    <property type="component" value="Unassembled WGS sequence"/>
</dbReference>
<evidence type="ECO:0000256" key="1">
    <source>
        <dbReference type="SAM" id="SignalP"/>
    </source>
</evidence>
<dbReference type="EMBL" id="JASAOG010000070">
    <property type="protein sequence ID" value="KAK0055434.1"/>
    <property type="molecule type" value="Genomic_DNA"/>
</dbReference>
<gene>
    <name evidence="2" type="ORF">Bpfe_015194</name>
</gene>
<feature type="signal peptide" evidence="1">
    <location>
        <begin position="1"/>
        <end position="20"/>
    </location>
</feature>
<evidence type="ECO:0008006" key="4">
    <source>
        <dbReference type="Google" id="ProtNLM"/>
    </source>
</evidence>
<dbReference type="AlphaFoldDB" id="A0AAD8BKJ4"/>
<evidence type="ECO:0000313" key="3">
    <source>
        <dbReference type="Proteomes" id="UP001233172"/>
    </source>
</evidence>
<accession>A0AAD8BKJ4</accession>
<proteinExistence type="predicted"/>
<keyword evidence="3" id="KW-1185">Reference proteome</keyword>
<sequence length="72" mass="7963">MWHRGIILEISLFLPPCTQSYPSFLLCSTSTSISNVSSLSVRRFPDPSHLSNQSTKSVISVKNAQICAPVRQ</sequence>
<reference evidence="2" key="2">
    <citation type="submission" date="2023-04" db="EMBL/GenBank/DDBJ databases">
        <authorList>
            <person name="Bu L."/>
            <person name="Lu L."/>
            <person name="Laidemitt M.R."/>
            <person name="Zhang S.M."/>
            <person name="Mutuku M."/>
            <person name="Mkoji G."/>
            <person name="Steinauer M."/>
            <person name="Loker E.S."/>
        </authorList>
    </citation>
    <scope>NUCLEOTIDE SEQUENCE</scope>
    <source>
        <strain evidence="2">KasaAsao</strain>
        <tissue evidence="2">Whole Snail</tissue>
    </source>
</reference>
<feature type="chain" id="PRO_5042118066" description="Secreted protein" evidence="1">
    <location>
        <begin position="21"/>
        <end position="72"/>
    </location>
</feature>